<dbReference type="Proteomes" id="UP000001514">
    <property type="component" value="Unassembled WGS sequence"/>
</dbReference>
<comment type="similarity">
    <text evidence="1">Belongs to the prokaryotic/mitochondrial release factor family.</text>
</comment>
<dbReference type="InterPro" id="IPR045853">
    <property type="entry name" value="Pep_chain_release_fac_I_sf"/>
</dbReference>
<dbReference type="AlphaFoldDB" id="D8QZW5"/>
<accession>D8QZW5</accession>
<dbReference type="PANTHER" id="PTHR43116:SF3">
    <property type="entry name" value="CLASS I PEPTIDE CHAIN RELEASE FACTOR"/>
    <property type="match status" value="1"/>
</dbReference>
<dbReference type="eggNOG" id="KOG2726">
    <property type="taxonomic scope" value="Eukaryota"/>
</dbReference>
<feature type="compositionally biased region" description="Basic and acidic residues" evidence="2">
    <location>
        <begin position="61"/>
        <end position="77"/>
    </location>
</feature>
<sequence length="330" mass="36373">MGKYSLLFGTLTTAGNLMRRRPCLDSPRRLLLERTKHSRLTPMCFPAVVVVLKTIPGAEMRSSDERSGSDSDYDDRSPPPQLRSIDMLRGCRSVDEFERLNKIDEGTYGVVYHAWDKKRSGGLMPYKAMTSALSMRQVSAQLIKLFSGTYDKERARITITAGAGGTDVQEAEIKSATLEIDRGEKGTHRLVLCVPFNAKALRQTSFAGVEVTALLEENEIEVESGGKGGQNLNKVETAVRVTHIPTGIALRCSAPGDSRGAKGNRDQTGSSVGCGNTERQDFKLKFETVLQCRLESILKRGRRIIIVGHLNISPYPIDSCDTDQKFDTNT</sequence>
<dbReference type="EMBL" id="GL377569">
    <property type="protein sequence ID" value="EFJ34477.1"/>
    <property type="molecule type" value="Genomic_DNA"/>
</dbReference>
<dbReference type="Gramene" id="EFJ34477">
    <property type="protein sequence ID" value="EFJ34477"/>
    <property type="gene ID" value="SELMODRAFT_405853"/>
</dbReference>
<evidence type="ECO:0000259" key="3">
    <source>
        <dbReference type="Pfam" id="PF00472"/>
    </source>
</evidence>
<dbReference type="KEGG" id="smo:SELMODRAFT_405853"/>
<dbReference type="Pfam" id="PF00472">
    <property type="entry name" value="RF-1"/>
    <property type="match status" value="1"/>
</dbReference>
<evidence type="ECO:0000256" key="1">
    <source>
        <dbReference type="ARBA" id="ARBA00010835"/>
    </source>
</evidence>
<dbReference type="InterPro" id="IPR000352">
    <property type="entry name" value="Pep_chain_release_fac_I"/>
</dbReference>
<proteinExistence type="inferred from homology"/>
<evidence type="ECO:0000256" key="2">
    <source>
        <dbReference type="SAM" id="MobiDB-lite"/>
    </source>
</evidence>
<feature type="domain" description="Prokaryotic-type class I peptide chain release factors" evidence="3">
    <location>
        <begin position="222"/>
        <end position="254"/>
    </location>
</feature>
<dbReference type="PANTHER" id="PTHR43116">
    <property type="entry name" value="PEPTIDE CHAIN RELEASE FACTOR 2"/>
    <property type="match status" value="1"/>
</dbReference>
<name>D8QZW5_SELML</name>
<dbReference type="Gene3D" id="3.30.160.20">
    <property type="match status" value="1"/>
</dbReference>
<dbReference type="SUPFAM" id="SSF56219">
    <property type="entry name" value="DNase I-like"/>
    <property type="match status" value="1"/>
</dbReference>
<dbReference type="STRING" id="88036.D8QZW5"/>
<dbReference type="SUPFAM" id="SSF75620">
    <property type="entry name" value="Release factor"/>
    <property type="match status" value="1"/>
</dbReference>
<dbReference type="eggNOG" id="KOG0663">
    <property type="taxonomic scope" value="Eukaryota"/>
</dbReference>
<gene>
    <name evidence="4" type="ORF">SELMODRAFT_405853</name>
</gene>
<dbReference type="InParanoid" id="D8QZW5"/>
<organism evidence="5">
    <name type="scientific">Selaginella moellendorffii</name>
    <name type="common">Spikemoss</name>
    <dbReference type="NCBI Taxonomy" id="88036"/>
    <lineage>
        <taxon>Eukaryota</taxon>
        <taxon>Viridiplantae</taxon>
        <taxon>Streptophyta</taxon>
        <taxon>Embryophyta</taxon>
        <taxon>Tracheophyta</taxon>
        <taxon>Lycopodiopsida</taxon>
        <taxon>Selaginellales</taxon>
        <taxon>Selaginellaceae</taxon>
        <taxon>Selaginella</taxon>
    </lineage>
</organism>
<feature type="region of interest" description="Disordered" evidence="2">
    <location>
        <begin position="255"/>
        <end position="274"/>
    </location>
</feature>
<dbReference type="Gene3D" id="3.60.10.10">
    <property type="entry name" value="Endonuclease/exonuclease/phosphatase"/>
    <property type="match status" value="1"/>
</dbReference>
<evidence type="ECO:0000313" key="5">
    <source>
        <dbReference type="Proteomes" id="UP000001514"/>
    </source>
</evidence>
<dbReference type="InterPro" id="IPR036691">
    <property type="entry name" value="Endo/exonu/phosph_ase_sf"/>
</dbReference>
<dbReference type="Gene3D" id="3.30.200.20">
    <property type="entry name" value="Phosphorylase Kinase, domain 1"/>
    <property type="match status" value="1"/>
</dbReference>
<reference evidence="4 5" key="1">
    <citation type="journal article" date="2011" name="Science">
        <title>The Selaginella genome identifies genetic changes associated with the evolution of vascular plants.</title>
        <authorList>
            <person name="Banks J.A."/>
            <person name="Nishiyama T."/>
            <person name="Hasebe M."/>
            <person name="Bowman J.L."/>
            <person name="Gribskov M."/>
            <person name="dePamphilis C."/>
            <person name="Albert V.A."/>
            <person name="Aono N."/>
            <person name="Aoyama T."/>
            <person name="Ambrose B.A."/>
            <person name="Ashton N.W."/>
            <person name="Axtell M.J."/>
            <person name="Barker E."/>
            <person name="Barker M.S."/>
            <person name="Bennetzen J.L."/>
            <person name="Bonawitz N.D."/>
            <person name="Chapple C."/>
            <person name="Cheng C."/>
            <person name="Correa L.G."/>
            <person name="Dacre M."/>
            <person name="DeBarry J."/>
            <person name="Dreyer I."/>
            <person name="Elias M."/>
            <person name="Engstrom E.M."/>
            <person name="Estelle M."/>
            <person name="Feng L."/>
            <person name="Finet C."/>
            <person name="Floyd S.K."/>
            <person name="Frommer W.B."/>
            <person name="Fujita T."/>
            <person name="Gramzow L."/>
            <person name="Gutensohn M."/>
            <person name="Harholt J."/>
            <person name="Hattori M."/>
            <person name="Heyl A."/>
            <person name="Hirai T."/>
            <person name="Hiwatashi Y."/>
            <person name="Ishikawa M."/>
            <person name="Iwata M."/>
            <person name="Karol K.G."/>
            <person name="Koehler B."/>
            <person name="Kolukisaoglu U."/>
            <person name="Kubo M."/>
            <person name="Kurata T."/>
            <person name="Lalonde S."/>
            <person name="Li K."/>
            <person name="Li Y."/>
            <person name="Litt A."/>
            <person name="Lyons E."/>
            <person name="Manning G."/>
            <person name="Maruyama T."/>
            <person name="Michael T.P."/>
            <person name="Mikami K."/>
            <person name="Miyazaki S."/>
            <person name="Morinaga S."/>
            <person name="Murata T."/>
            <person name="Mueller-Roeber B."/>
            <person name="Nelson D.R."/>
            <person name="Obara M."/>
            <person name="Oguri Y."/>
            <person name="Olmstead R.G."/>
            <person name="Onodera N."/>
            <person name="Petersen B.L."/>
            <person name="Pils B."/>
            <person name="Prigge M."/>
            <person name="Rensing S.A."/>
            <person name="Riano-Pachon D.M."/>
            <person name="Roberts A.W."/>
            <person name="Sato Y."/>
            <person name="Scheller H.V."/>
            <person name="Schulz B."/>
            <person name="Schulz C."/>
            <person name="Shakirov E.V."/>
            <person name="Shibagaki N."/>
            <person name="Shinohara N."/>
            <person name="Shippen D.E."/>
            <person name="Soerensen I."/>
            <person name="Sotooka R."/>
            <person name="Sugimoto N."/>
            <person name="Sugita M."/>
            <person name="Sumikawa N."/>
            <person name="Tanurdzic M."/>
            <person name="Theissen G."/>
            <person name="Ulvskov P."/>
            <person name="Wakazuki S."/>
            <person name="Weng J.K."/>
            <person name="Willats W.W."/>
            <person name="Wipf D."/>
            <person name="Wolf P.G."/>
            <person name="Yang L."/>
            <person name="Zimmer A.D."/>
            <person name="Zhu Q."/>
            <person name="Mitros T."/>
            <person name="Hellsten U."/>
            <person name="Loque D."/>
            <person name="Otillar R."/>
            <person name="Salamov A."/>
            <person name="Schmutz J."/>
            <person name="Shapiro H."/>
            <person name="Lindquist E."/>
            <person name="Lucas S."/>
            <person name="Rokhsar D."/>
            <person name="Grigoriev I.V."/>
        </authorList>
    </citation>
    <scope>NUCLEOTIDE SEQUENCE [LARGE SCALE GENOMIC DNA]</scope>
</reference>
<dbReference type="GO" id="GO:0003747">
    <property type="term" value="F:translation release factor activity"/>
    <property type="evidence" value="ECO:0007669"/>
    <property type="project" value="InterPro"/>
</dbReference>
<feature type="region of interest" description="Disordered" evidence="2">
    <location>
        <begin position="60"/>
        <end position="84"/>
    </location>
</feature>
<dbReference type="HOGENOM" id="CLU_843068_0_0_1"/>
<keyword evidence="5" id="KW-1185">Reference proteome</keyword>
<protein>
    <recommendedName>
        <fullName evidence="3">Prokaryotic-type class I peptide chain release factors domain-containing protein</fullName>
    </recommendedName>
</protein>
<evidence type="ECO:0000313" key="4">
    <source>
        <dbReference type="EMBL" id="EFJ34477.1"/>
    </source>
</evidence>